<comment type="caution">
    <text evidence="2">The sequence shown here is derived from an EMBL/GenBank/DDBJ whole genome shotgun (WGS) entry which is preliminary data.</text>
</comment>
<dbReference type="GO" id="GO:0043752">
    <property type="term" value="F:adenosylcobinamide kinase activity"/>
    <property type="evidence" value="ECO:0007669"/>
    <property type="project" value="InterPro"/>
</dbReference>
<dbReference type="InterPro" id="IPR003203">
    <property type="entry name" value="CobU/CobP"/>
</dbReference>
<gene>
    <name evidence="2" type="ORF">A6M13_13555</name>
</gene>
<evidence type="ECO:0000256" key="1">
    <source>
        <dbReference type="SAM" id="Coils"/>
    </source>
</evidence>
<dbReference type="UniPathway" id="UPA00148">
    <property type="reaction ID" value="UER00236"/>
</dbReference>
<evidence type="ECO:0000313" key="2">
    <source>
        <dbReference type="EMBL" id="OCS85457.1"/>
    </source>
</evidence>
<organism evidence="2 3">
    <name type="scientific">Caryophanon tenue</name>
    <dbReference type="NCBI Taxonomy" id="33978"/>
    <lineage>
        <taxon>Bacteria</taxon>
        <taxon>Bacillati</taxon>
        <taxon>Bacillota</taxon>
        <taxon>Bacilli</taxon>
        <taxon>Bacillales</taxon>
        <taxon>Caryophanaceae</taxon>
        <taxon>Caryophanon</taxon>
    </lineage>
</organism>
<dbReference type="Proteomes" id="UP000093199">
    <property type="component" value="Unassembled WGS sequence"/>
</dbReference>
<dbReference type="Pfam" id="PF02283">
    <property type="entry name" value="CobU"/>
    <property type="match status" value="1"/>
</dbReference>
<proteinExistence type="predicted"/>
<evidence type="ECO:0000313" key="3">
    <source>
        <dbReference type="Proteomes" id="UP000093199"/>
    </source>
</evidence>
<sequence>MHFIFGGAYNGKTAYALSQVSGDYTVHTGFIPTTSDTPTIIIRHVEQCIQQAQDEVAEATRIMNALTALCTKYDVIVIGNDISRGVVPLDATQRFQRDCAGRLYQMLVQHATNVTQVWYGIPQTIKGE</sequence>
<dbReference type="SUPFAM" id="SSF52540">
    <property type="entry name" value="P-loop containing nucleoside triphosphate hydrolases"/>
    <property type="match status" value="1"/>
</dbReference>
<dbReference type="STRING" id="33978.A6M13_13555"/>
<name>A0A1C0YE51_9BACL</name>
<dbReference type="RefSeq" id="WP_066545042.1">
    <property type="nucleotide sequence ID" value="NZ_MASJ01000014.1"/>
</dbReference>
<keyword evidence="1" id="KW-0175">Coiled coil</keyword>
<protein>
    <submittedName>
        <fullName evidence="2">Uncharacterized protein</fullName>
    </submittedName>
</protein>
<reference evidence="2 3" key="1">
    <citation type="submission" date="2016-07" db="EMBL/GenBank/DDBJ databases">
        <title>Caryophanon tenue genome sequencing.</title>
        <authorList>
            <person name="Verma A."/>
            <person name="Pal Y."/>
            <person name="Krishnamurthi S."/>
        </authorList>
    </citation>
    <scope>NUCLEOTIDE SEQUENCE [LARGE SCALE GENOMIC DNA]</scope>
    <source>
        <strain evidence="2 3">DSM 14152</strain>
    </source>
</reference>
<dbReference type="GO" id="GO:0009236">
    <property type="term" value="P:cobalamin biosynthetic process"/>
    <property type="evidence" value="ECO:0007669"/>
    <property type="project" value="UniProtKB-UniPathway"/>
</dbReference>
<dbReference type="Gene3D" id="3.40.50.300">
    <property type="entry name" value="P-loop containing nucleotide triphosphate hydrolases"/>
    <property type="match status" value="1"/>
</dbReference>
<dbReference type="AlphaFoldDB" id="A0A1C0YE51"/>
<dbReference type="EMBL" id="MASJ01000014">
    <property type="protein sequence ID" value="OCS85457.1"/>
    <property type="molecule type" value="Genomic_DNA"/>
</dbReference>
<feature type="coiled-coil region" evidence="1">
    <location>
        <begin position="42"/>
        <end position="69"/>
    </location>
</feature>
<dbReference type="GO" id="GO:0000166">
    <property type="term" value="F:nucleotide binding"/>
    <property type="evidence" value="ECO:0007669"/>
    <property type="project" value="InterPro"/>
</dbReference>
<keyword evidence="3" id="KW-1185">Reference proteome</keyword>
<accession>A0A1C0YE51</accession>
<dbReference type="InterPro" id="IPR027417">
    <property type="entry name" value="P-loop_NTPase"/>
</dbReference>